<evidence type="ECO:0000313" key="3">
    <source>
        <dbReference type="Proteomes" id="UP000018031"/>
    </source>
</evidence>
<sequence>MSFAIFLFSEIEAYRAICPFASFAVLYFVSACFWSCTG</sequence>
<gene>
    <name evidence="2" type="ORF">PORCRE_1425</name>
</gene>
<name>T1CRJ2_9PORP</name>
<keyword evidence="1" id="KW-1133">Transmembrane helix</keyword>
<keyword evidence="1" id="KW-0812">Transmembrane</keyword>
<dbReference type="EMBL" id="BAOU01000037">
    <property type="protein sequence ID" value="GAD05718.1"/>
    <property type="molecule type" value="Genomic_DNA"/>
</dbReference>
<feature type="transmembrane region" description="Helical" evidence="1">
    <location>
        <begin position="13"/>
        <end position="36"/>
    </location>
</feature>
<evidence type="ECO:0000256" key="1">
    <source>
        <dbReference type="SAM" id="Phobius"/>
    </source>
</evidence>
<reference evidence="2 3" key="2">
    <citation type="journal article" date="2013" name="Genome Announc.">
        <title>Draft Genome Sequences of Porphyromonas crevioricanis JCM 15906T and Porphyromonas cansulci JCM 13913T Isolated from a Canine Oral Cavity.</title>
        <authorList>
            <person name="Sakamoto M."/>
            <person name="Tanaka N."/>
            <person name="Shiwa Y."/>
            <person name="Yoshikawa H."/>
            <person name="Ohkuma M."/>
        </authorList>
    </citation>
    <scope>NUCLEOTIDE SEQUENCE [LARGE SCALE GENOMIC DNA]</scope>
    <source>
        <strain evidence="2 3">JCM 15906</strain>
    </source>
</reference>
<comment type="caution">
    <text evidence="2">The sequence shown here is derived from an EMBL/GenBank/DDBJ whole genome shotgun (WGS) entry which is preliminary data.</text>
</comment>
<organism evidence="2 3">
    <name type="scientific">Porphyromonas crevioricanis JCM 15906</name>
    <dbReference type="NCBI Taxonomy" id="1305617"/>
    <lineage>
        <taxon>Bacteria</taxon>
        <taxon>Pseudomonadati</taxon>
        <taxon>Bacteroidota</taxon>
        <taxon>Bacteroidia</taxon>
        <taxon>Bacteroidales</taxon>
        <taxon>Porphyromonadaceae</taxon>
        <taxon>Porphyromonas</taxon>
    </lineage>
</organism>
<protein>
    <submittedName>
        <fullName evidence="2">Uncharacterized protein</fullName>
    </submittedName>
</protein>
<accession>T1CRJ2</accession>
<reference evidence="3" key="1">
    <citation type="journal article" date="2013" name="Genome">
        <title>Draft Genome Sequences of Porphyromonas crevioricanis JCM 15906T and Porphyromonas cansulci JCM 13913T Isolated from a Canine Oral Cavity.</title>
        <authorList>
            <person name="Sakamoto M."/>
            <person name="Tanaka N."/>
            <person name="Shiwa Y."/>
            <person name="Yoshikawa H."/>
            <person name="Ohkuma M."/>
        </authorList>
    </citation>
    <scope>NUCLEOTIDE SEQUENCE [LARGE SCALE GENOMIC DNA]</scope>
    <source>
        <strain evidence="3">JCM 15906</strain>
    </source>
</reference>
<proteinExistence type="predicted"/>
<dbReference type="Proteomes" id="UP000018031">
    <property type="component" value="Unassembled WGS sequence"/>
</dbReference>
<evidence type="ECO:0000313" key="2">
    <source>
        <dbReference type="EMBL" id="GAD05718.1"/>
    </source>
</evidence>
<dbReference type="AlphaFoldDB" id="T1CRJ2"/>
<keyword evidence="1" id="KW-0472">Membrane</keyword>